<protein>
    <recommendedName>
        <fullName evidence="4">Cytochrome c oxidase subunit 6B1</fullName>
    </recommendedName>
    <alternativeName>
        <fullName evidence="5">Cytochrome c oxidase subunit VIb isoform 1</fullName>
    </alternativeName>
</protein>
<evidence type="ECO:0000313" key="8">
    <source>
        <dbReference type="EnsemblMetazoa" id="KAF7492190.1"/>
    </source>
</evidence>
<dbReference type="Gene3D" id="1.10.10.140">
    <property type="entry name" value="Cytochrome c oxidase, subunit VIb"/>
    <property type="match status" value="1"/>
</dbReference>
<evidence type="ECO:0000256" key="2">
    <source>
        <dbReference type="ARBA" id="ARBA00023128"/>
    </source>
</evidence>
<dbReference type="FunFam" id="1.10.10.140:FF:000001">
    <property type="entry name" value="Cytochrome c oxidase subunit 6B1"/>
    <property type="match status" value="1"/>
</dbReference>
<evidence type="ECO:0000313" key="6">
    <source>
        <dbReference type="EMBL" id="KAF7492190.1"/>
    </source>
</evidence>
<dbReference type="InterPro" id="IPR003213">
    <property type="entry name" value="Cyt_c_oxidase_su6B"/>
</dbReference>
<keyword evidence="9" id="KW-1185">Reference proteome</keyword>
<evidence type="ECO:0000313" key="7">
    <source>
        <dbReference type="EMBL" id="KPM03659.1"/>
    </source>
</evidence>
<dbReference type="Proteomes" id="UP000070412">
    <property type="component" value="Unassembled WGS sequence"/>
</dbReference>
<evidence type="ECO:0000256" key="4">
    <source>
        <dbReference type="ARBA" id="ARBA00040060"/>
    </source>
</evidence>
<dbReference type="SUPFAM" id="SSF47694">
    <property type="entry name" value="Cytochrome c oxidase subunit h"/>
    <property type="match status" value="1"/>
</dbReference>
<name>A0A131ZYR7_SARSC</name>
<dbReference type="VEuPathDB" id="VectorBase:SSCA009404"/>
<dbReference type="Pfam" id="PF02297">
    <property type="entry name" value="COX6B"/>
    <property type="match status" value="1"/>
</dbReference>
<dbReference type="Proteomes" id="UP000616769">
    <property type="component" value="Unassembled WGS sequence"/>
</dbReference>
<proteinExistence type="predicted"/>
<keyword evidence="3" id="KW-1015">Disulfide bond</keyword>
<reference evidence="7 10" key="1">
    <citation type="journal article" date="2015" name="Parasit. Vectors">
        <title>Draft genome of the scabies mite.</title>
        <authorList>
            <person name="Rider S.D.Jr."/>
            <person name="Morgan M.S."/>
            <person name="Arlian L.G."/>
        </authorList>
    </citation>
    <scope>NUCLEOTIDE SEQUENCE [LARGE SCALE GENOMIC DNA]</scope>
    <source>
        <strain evidence="7">Arlian Lab</strain>
    </source>
</reference>
<keyword evidence="2" id="KW-0496">Mitochondrion</keyword>
<dbReference type="OrthoDB" id="1107506at2759"/>
<sequence length="97" mass="11893">MYNFVELEVNGDEIRAKNPEILEQRAQPVPYDPRFPNQNQTRNCYQNYLDYFRCKKIKGEDYEPCSWYQFAFRELCLPDWIDKWDEQREKGTFPGRI</sequence>
<dbReference type="OMA" id="NEWIAKW"/>
<reference evidence="9" key="2">
    <citation type="journal article" date="2020" name="PLoS Negl. Trop. Dis.">
        <title>High-quality nuclear genome for Sarcoptes scabiei-A critical resource for a neglected parasite.</title>
        <authorList>
            <person name="Korhonen P.K."/>
            <person name="Gasser R.B."/>
            <person name="Ma G."/>
            <person name="Wang T."/>
            <person name="Stroehlein A.J."/>
            <person name="Young N.D."/>
            <person name="Ang C.S."/>
            <person name="Fernando D.D."/>
            <person name="Lu H.C."/>
            <person name="Taylor S."/>
            <person name="Reynolds S.L."/>
            <person name="Mofiz E."/>
            <person name="Najaraj S.H."/>
            <person name="Gowda H."/>
            <person name="Madugundu A."/>
            <person name="Renuse S."/>
            <person name="Holt D."/>
            <person name="Pandey A."/>
            <person name="Papenfuss A.T."/>
            <person name="Fischer K."/>
        </authorList>
    </citation>
    <scope>NUCLEOTIDE SEQUENCE [LARGE SCALE GENOMIC DNA]</scope>
</reference>
<reference evidence="8" key="4">
    <citation type="submission" date="2022-06" db="UniProtKB">
        <authorList>
            <consortium name="EnsemblMetazoa"/>
        </authorList>
    </citation>
    <scope>IDENTIFICATION</scope>
</reference>
<dbReference type="EMBL" id="JXLN01005679">
    <property type="protein sequence ID" value="KPM03659.1"/>
    <property type="molecule type" value="Genomic_DNA"/>
</dbReference>
<accession>A0A131ZYR7</accession>
<dbReference type="GO" id="GO:0045277">
    <property type="term" value="C:respiratory chain complex IV"/>
    <property type="evidence" value="ECO:0007669"/>
    <property type="project" value="InterPro"/>
</dbReference>
<gene>
    <name evidence="7" type="ORF">QR98_0020930</name>
    <name evidence="6" type="ORF">SSS_2991</name>
</gene>
<dbReference type="CDD" id="cd00926">
    <property type="entry name" value="Cyt_c_Oxidase_VIb"/>
    <property type="match status" value="1"/>
</dbReference>
<dbReference type="GO" id="GO:0005739">
    <property type="term" value="C:mitochondrion"/>
    <property type="evidence" value="ECO:0007669"/>
    <property type="project" value="UniProtKB-SubCell"/>
</dbReference>
<comment type="subcellular location">
    <subcellularLocation>
        <location evidence="1">Mitochondrion</location>
    </subcellularLocation>
</comment>
<dbReference type="InterPro" id="IPR036549">
    <property type="entry name" value="CX6/COA6-like_sf"/>
</dbReference>
<organism evidence="7 10">
    <name type="scientific">Sarcoptes scabiei</name>
    <name type="common">Itch mite</name>
    <name type="synonym">Acarus scabiei</name>
    <dbReference type="NCBI Taxonomy" id="52283"/>
    <lineage>
        <taxon>Eukaryota</taxon>
        <taxon>Metazoa</taxon>
        <taxon>Ecdysozoa</taxon>
        <taxon>Arthropoda</taxon>
        <taxon>Chelicerata</taxon>
        <taxon>Arachnida</taxon>
        <taxon>Acari</taxon>
        <taxon>Acariformes</taxon>
        <taxon>Sarcoptiformes</taxon>
        <taxon>Astigmata</taxon>
        <taxon>Psoroptidia</taxon>
        <taxon>Sarcoptoidea</taxon>
        <taxon>Sarcoptidae</taxon>
        <taxon>Sarcoptinae</taxon>
        <taxon>Sarcoptes</taxon>
    </lineage>
</organism>
<evidence type="ECO:0000313" key="10">
    <source>
        <dbReference type="Proteomes" id="UP000616769"/>
    </source>
</evidence>
<reference evidence="6" key="3">
    <citation type="submission" date="2020-01" db="EMBL/GenBank/DDBJ databases">
        <authorList>
            <person name="Korhonen P.K.K."/>
            <person name="Guangxu M.G."/>
            <person name="Wang T.W."/>
            <person name="Stroehlein A.J.S."/>
            <person name="Young N.D."/>
            <person name="Ang C.-S.A."/>
            <person name="Fernando D.W.F."/>
            <person name="Lu H.L."/>
            <person name="Taylor S.T."/>
            <person name="Ehtesham M.E.M."/>
            <person name="Najaraj S.H.N."/>
            <person name="Harsha G.H.G."/>
            <person name="Madugundu A.M."/>
            <person name="Renuse S.R."/>
            <person name="Holt D.H."/>
            <person name="Pandey A.P."/>
            <person name="Papenfuss A.P."/>
            <person name="Gasser R.B.G."/>
            <person name="Fischer K.F."/>
        </authorList>
    </citation>
    <scope>NUCLEOTIDE SEQUENCE</scope>
    <source>
        <strain evidence="6">SSS_KF_BRIS2020</strain>
    </source>
</reference>
<dbReference type="PANTHER" id="PTHR11387">
    <property type="entry name" value="CYTOCHROME C OXIDASE SUBUNIT 6B"/>
    <property type="match status" value="1"/>
</dbReference>
<dbReference type="EnsemblMetazoa" id="SSS_2991s_mrna">
    <property type="protein sequence ID" value="KAF7492190.1"/>
    <property type="gene ID" value="SSS_2991"/>
</dbReference>
<dbReference type="EMBL" id="WVUK01000056">
    <property type="protein sequence ID" value="KAF7492190.1"/>
    <property type="molecule type" value="Genomic_DNA"/>
</dbReference>
<dbReference type="InterPro" id="IPR048280">
    <property type="entry name" value="COX6B-like"/>
</dbReference>
<dbReference type="AlphaFoldDB" id="A0A131ZYR7"/>
<evidence type="ECO:0000256" key="1">
    <source>
        <dbReference type="ARBA" id="ARBA00004173"/>
    </source>
</evidence>
<evidence type="ECO:0000256" key="3">
    <source>
        <dbReference type="ARBA" id="ARBA00023157"/>
    </source>
</evidence>
<evidence type="ECO:0000313" key="9">
    <source>
        <dbReference type="Proteomes" id="UP000070412"/>
    </source>
</evidence>
<evidence type="ECO:0000256" key="5">
    <source>
        <dbReference type="ARBA" id="ARBA00042114"/>
    </source>
</evidence>